<evidence type="ECO:0000256" key="1">
    <source>
        <dbReference type="SAM" id="MobiDB-lite"/>
    </source>
</evidence>
<evidence type="ECO:0000313" key="2">
    <source>
        <dbReference type="EMBL" id="XDQ31981.1"/>
    </source>
</evidence>
<feature type="compositionally biased region" description="Acidic residues" evidence="1">
    <location>
        <begin position="1"/>
        <end position="11"/>
    </location>
</feature>
<name>A0AB39PN37_9ACTN</name>
<proteinExistence type="predicted"/>
<dbReference type="EMBL" id="CP163439">
    <property type="protein sequence ID" value="XDQ31981.1"/>
    <property type="molecule type" value="Genomic_DNA"/>
</dbReference>
<accession>A0AB39PN37</accession>
<dbReference type="AlphaFoldDB" id="A0AB39PN37"/>
<dbReference type="RefSeq" id="WP_369166472.1">
    <property type="nucleotide sequence ID" value="NZ_CP163439.1"/>
</dbReference>
<feature type="region of interest" description="Disordered" evidence="1">
    <location>
        <begin position="1"/>
        <end position="58"/>
    </location>
</feature>
<protein>
    <submittedName>
        <fullName evidence="2">Uncharacterized protein</fullName>
    </submittedName>
</protein>
<organism evidence="2">
    <name type="scientific">Streptomyces sp. R28</name>
    <dbReference type="NCBI Taxonomy" id="3238628"/>
    <lineage>
        <taxon>Bacteria</taxon>
        <taxon>Bacillati</taxon>
        <taxon>Actinomycetota</taxon>
        <taxon>Actinomycetes</taxon>
        <taxon>Kitasatosporales</taxon>
        <taxon>Streptomycetaceae</taxon>
        <taxon>Streptomyces</taxon>
    </lineage>
</organism>
<reference evidence="2" key="1">
    <citation type="submission" date="2024-07" db="EMBL/GenBank/DDBJ databases">
        <authorList>
            <person name="Yu S.T."/>
        </authorList>
    </citation>
    <scope>NUCLEOTIDE SEQUENCE</scope>
    <source>
        <strain evidence="2">R28</strain>
    </source>
</reference>
<gene>
    <name evidence="2" type="ORF">AB5J49_00650</name>
</gene>
<sequence>MTVTLDDEDTAESGRAVMPGTPGAGSAHAGTAPTQYDDGDGPGVPVRGRNAQGRADAC</sequence>